<dbReference type="InterPro" id="IPR036264">
    <property type="entry name" value="Bact_exopeptidase_dim_dom"/>
</dbReference>
<dbReference type="GO" id="GO:0046872">
    <property type="term" value="F:metal ion binding"/>
    <property type="evidence" value="ECO:0007669"/>
    <property type="project" value="UniProtKB-KW"/>
</dbReference>
<evidence type="ECO:0000256" key="2">
    <source>
        <dbReference type="ARBA" id="ARBA00022723"/>
    </source>
</evidence>
<dbReference type="GO" id="GO:0006508">
    <property type="term" value="P:proteolysis"/>
    <property type="evidence" value="ECO:0007669"/>
    <property type="project" value="UniProtKB-KW"/>
</dbReference>
<reference evidence="5 6" key="1">
    <citation type="submission" date="2019-08" db="EMBL/GenBank/DDBJ databases">
        <title>Genomes sequence of Algoriphagus aquimarinus ACAM450.</title>
        <authorList>
            <person name="Bowman J.P."/>
        </authorList>
    </citation>
    <scope>NUCLEOTIDE SEQUENCE [LARGE SCALE GENOMIC DNA]</scope>
    <source>
        <strain evidence="5 6">ACAM 450</strain>
    </source>
</reference>
<evidence type="ECO:0000256" key="1">
    <source>
        <dbReference type="ARBA" id="ARBA00022670"/>
    </source>
</evidence>
<dbReference type="NCBIfam" id="NF005914">
    <property type="entry name" value="PRK07907.1"/>
    <property type="match status" value="1"/>
</dbReference>
<dbReference type="InterPro" id="IPR002933">
    <property type="entry name" value="Peptidase_M20"/>
</dbReference>
<dbReference type="NCBIfam" id="NF006053">
    <property type="entry name" value="PRK08201.1"/>
    <property type="match status" value="1"/>
</dbReference>
<keyword evidence="3" id="KW-0378">Hydrolase</keyword>
<dbReference type="GO" id="GO:0008233">
    <property type="term" value="F:peptidase activity"/>
    <property type="evidence" value="ECO:0007669"/>
    <property type="project" value="UniProtKB-KW"/>
</dbReference>
<protein>
    <submittedName>
        <fullName evidence="5">Dipeptidase</fullName>
    </submittedName>
</protein>
<dbReference type="Pfam" id="PF07687">
    <property type="entry name" value="M20_dimer"/>
    <property type="match status" value="1"/>
</dbReference>
<dbReference type="PANTHER" id="PTHR43270:SF12">
    <property type="entry name" value="SUCCINYL-DIAMINOPIMELATE DESUCCINYLASE"/>
    <property type="match status" value="1"/>
</dbReference>
<comment type="caution">
    <text evidence="5">The sequence shown here is derived from an EMBL/GenBank/DDBJ whole genome shotgun (WGS) entry which is preliminary data.</text>
</comment>
<keyword evidence="2" id="KW-0479">Metal-binding</keyword>
<evidence type="ECO:0000256" key="3">
    <source>
        <dbReference type="ARBA" id="ARBA00022801"/>
    </source>
</evidence>
<keyword evidence="1" id="KW-0645">Protease</keyword>
<evidence type="ECO:0000313" key="6">
    <source>
        <dbReference type="Proteomes" id="UP000321935"/>
    </source>
</evidence>
<dbReference type="Gene3D" id="3.30.70.360">
    <property type="match status" value="1"/>
</dbReference>
<dbReference type="CDD" id="cd05680">
    <property type="entry name" value="M20_dipept_like"/>
    <property type="match status" value="1"/>
</dbReference>
<dbReference type="SUPFAM" id="SSF53187">
    <property type="entry name" value="Zn-dependent exopeptidases"/>
    <property type="match status" value="1"/>
</dbReference>
<sequence length="462" mass="51281">MAVNDFIRDNKDRFLNELLDLLRIPSVSADPKFKKDVFAAANFVKKSLEKAGADTVEICETPGYPIVYGEKIIDPALQTVLVYGHYDVQPADPYELWDSPPFEPVIKKTKIHPEGAIFARGSADDKGQFYMYVKAFEAMMASGDLPCNVKFMIEGEEEVGSDNLEKFVIENKEKLKADVILISDTHMISMQDPSITIGLRGMAYMEVEVTGSNRDLHSGTYGGAVANPINVLCDMIASMKDENDHITIPGFYDKVQELTAAQRERLNEAPFDLNEYQDKLDIEAVHGEKGYSTIERVGIRPTLDVNGIWGGYIGEGAKTVLPSKAHAKISMRLVPDQDWHEISELFENYFKSIAPKSVKVKVRAHHGGAPAVVSDSSIGYKAAEAAMEETFGKRPIPTREGGSIPIVALFQKELGSDPILFGFGLDTDALHSPNEHYGVKNYFIGIETIAAFFRQFRKLTDK</sequence>
<name>A0A5C7B155_9BACT</name>
<dbReference type="FunFam" id="3.30.70.360:FF:000016">
    <property type="entry name" value="Peptidase family M20/M25/M40"/>
    <property type="match status" value="1"/>
</dbReference>
<dbReference type="RefSeq" id="WP_146914795.1">
    <property type="nucleotide sequence ID" value="NZ_VORW01000001.1"/>
</dbReference>
<dbReference type="OrthoDB" id="9761532at2"/>
<dbReference type="Proteomes" id="UP000321935">
    <property type="component" value="Unassembled WGS sequence"/>
</dbReference>
<dbReference type="InterPro" id="IPR051458">
    <property type="entry name" value="Cyt/Met_Dipeptidase"/>
</dbReference>
<proteinExistence type="predicted"/>
<evidence type="ECO:0000259" key="4">
    <source>
        <dbReference type="Pfam" id="PF07687"/>
    </source>
</evidence>
<dbReference type="PANTHER" id="PTHR43270">
    <property type="entry name" value="BETA-ALA-HIS DIPEPTIDASE"/>
    <property type="match status" value="1"/>
</dbReference>
<dbReference type="SUPFAM" id="SSF55031">
    <property type="entry name" value="Bacterial exopeptidase dimerisation domain"/>
    <property type="match status" value="1"/>
</dbReference>
<gene>
    <name evidence="5" type="ORF">ESV85_03255</name>
</gene>
<organism evidence="5 6">
    <name type="scientific">Algoriphagus aquimarinus</name>
    <dbReference type="NCBI Taxonomy" id="237018"/>
    <lineage>
        <taxon>Bacteria</taxon>
        <taxon>Pseudomonadati</taxon>
        <taxon>Bacteroidota</taxon>
        <taxon>Cytophagia</taxon>
        <taxon>Cytophagales</taxon>
        <taxon>Cyclobacteriaceae</taxon>
        <taxon>Algoriphagus</taxon>
    </lineage>
</organism>
<dbReference type="EMBL" id="VORW01000001">
    <property type="protein sequence ID" value="TXE14598.1"/>
    <property type="molecule type" value="Genomic_DNA"/>
</dbReference>
<dbReference type="InterPro" id="IPR011650">
    <property type="entry name" value="Peptidase_M20_dimer"/>
</dbReference>
<dbReference type="Gene3D" id="3.40.630.10">
    <property type="entry name" value="Zn peptidases"/>
    <property type="match status" value="1"/>
</dbReference>
<evidence type="ECO:0000313" key="5">
    <source>
        <dbReference type="EMBL" id="TXE14598.1"/>
    </source>
</evidence>
<accession>A0A5C7B155</accession>
<dbReference type="NCBIfam" id="NF006579">
    <property type="entry name" value="PRK09104.1"/>
    <property type="match status" value="1"/>
</dbReference>
<dbReference type="AlphaFoldDB" id="A0A5C7B155"/>
<feature type="domain" description="Peptidase M20 dimerisation" evidence="4">
    <location>
        <begin position="197"/>
        <end position="356"/>
    </location>
</feature>
<dbReference type="Pfam" id="PF01546">
    <property type="entry name" value="Peptidase_M20"/>
    <property type="match status" value="1"/>
</dbReference>